<dbReference type="RefSeq" id="XP_505327.4">
    <property type="nucleotide sequence ID" value="XM_505327.4"/>
</dbReference>
<dbReference type="PROSITE" id="PS00381">
    <property type="entry name" value="CLP_PROTEASE_SER"/>
    <property type="match status" value="1"/>
</dbReference>
<feature type="active site" evidence="5">
    <location>
        <position position="124"/>
    </location>
</feature>
<dbReference type="GO" id="GO:0004176">
    <property type="term" value="F:ATP-dependent peptidase activity"/>
    <property type="evidence" value="ECO:0007669"/>
    <property type="project" value="InterPro"/>
</dbReference>
<dbReference type="VEuPathDB" id="FungiDB:YALI0_F12353g"/>
<dbReference type="EMBL" id="CP017558">
    <property type="protein sequence ID" value="AOW07068.1"/>
    <property type="molecule type" value="Genomic_DNA"/>
</dbReference>
<evidence type="ECO:0000256" key="1">
    <source>
        <dbReference type="ARBA" id="ARBA00007039"/>
    </source>
</evidence>
<evidence type="ECO:0000256" key="5">
    <source>
        <dbReference type="PROSITE-ProRule" id="PRU10085"/>
    </source>
</evidence>
<dbReference type="PANTHER" id="PTHR10381">
    <property type="entry name" value="ATP-DEPENDENT CLP PROTEASE PROTEOLYTIC SUBUNIT"/>
    <property type="match status" value="1"/>
</dbReference>
<comment type="similarity">
    <text evidence="1 6">Belongs to the peptidase S14 family.</text>
</comment>
<dbReference type="eggNOG" id="KOG0840">
    <property type="taxonomic scope" value="Eukaryota"/>
</dbReference>
<gene>
    <name evidence="7" type="ORF">YALI1_F16568g</name>
</gene>
<keyword evidence="3" id="KW-0378">Hydrolase</keyword>
<evidence type="ECO:0000256" key="2">
    <source>
        <dbReference type="ARBA" id="ARBA00022670"/>
    </source>
</evidence>
<dbReference type="GO" id="GO:0006515">
    <property type="term" value="P:protein quality control for misfolded or incompletely synthesized proteins"/>
    <property type="evidence" value="ECO:0007669"/>
    <property type="project" value="TreeGrafter"/>
</dbReference>
<dbReference type="InterPro" id="IPR029045">
    <property type="entry name" value="ClpP/crotonase-like_dom_sf"/>
</dbReference>
<keyword evidence="4" id="KW-0720">Serine protease</keyword>
<dbReference type="Proteomes" id="UP000182444">
    <property type="component" value="Chromosome 1F"/>
</dbReference>
<protein>
    <recommendedName>
        <fullName evidence="6">ATP-dependent Clp protease proteolytic subunit</fullName>
    </recommendedName>
</protein>
<dbReference type="GO" id="GO:0009368">
    <property type="term" value="C:endopeptidase Clp complex"/>
    <property type="evidence" value="ECO:0007669"/>
    <property type="project" value="TreeGrafter"/>
</dbReference>
<dbReference type="GO" id="GO:0004252">
    <property type="term" value="F:serine-type endopeptidase activity"/>
    <property type="evidence" value="ECO:0007669"/>
    <property type="project" value="InterPro"/>
</dbReference>
<accession>A0A1H6PWC9</accession>
<dbReference type="AlphaFoldDB" id="A0A1H6PWC9"/>
<evidence type="ECO:0000313" key="8">
    <source>
        <dbReference type="Proteomes" id="UP000182444"/>
    </source>
</evidence>
<dbReference type="CDD" id="cd07017">
    <property type="entry name" value="S14_ClpP_2"/>
    <property type="match status" value="1"/>
</dbReference>
<name>A0A1H6PWC9_YARLL</name>
<evidence type="ECO:0000256" key="6">
    <source>
        <dbReference type="RuleBase" id="RU003567"/>
    </source>
</evidence>
<dbReference type="Gene3D" id="3.90.226.10">
    <property type="entry name" value="2-enoyl-CoA Hydratase, Chain A, domain 1"/>
    <property type="match status" value="1"/>
</dbReference>
<dbReference type="InterPro" id="IPR023562">
    <property type="entry name" value="ClpP/TepA"/>
</dbReference>
<dbReference type="InterPro" id="IPR001907">
    <property type="entry name" value="ClpP"/>
</dbReference>
<comment type="catalytic activity">
    <reaction evidence="5">
        <text>Hydrolysis of proteins to small peptides in the presence of ATP and magnesium. alpha-casein is the usual test substrate. In the absence of ATP, only oligopeptides shorter than five residues are hydrolyzed (such as succinyl-Leu-Tyr-|-NHMec, and Leu-Tyr-Leu-|-Tyr-Trp, in which cleavage of the -Tyr-|-Leu- and -Tyr-|-Trp bonds also occurs).</text>
        <dbReference type="EC" id="3.4.21.92"/>
    </reaction>
</comment>
<dbReference type="InterPro" id="IPR018215">
    <property type="entry name" value="ClpP_Ser_AS"/>
</dbReference>
<evidence type="ECO:0000256" key="4">
    <source>
        <dbReference type="ARBA" id="ARBA00022825"/>
    </source>
</evidence>
<dbReference type="VEuPathDB" id="FungiDB:YALI1_F16568g"/>
<organism evidence="7 8">
    <name type="scientific">Yarrowia lipolytica</name>
    <name type="common">Candida lipolytica</name>
    <dbReference type="NCBI Taxonomy" id="4952"/>
    <lineage>
        <taxon>Eukaryota</taxon>
        <taxon>Fungi</taxon>
        <taxon>Dikarya</taxon>
        <taxon>Ascomycota</taxon>
        <taxon>Saccharomycotina</taxon>
        <taxon>Dipodascomycetes</taxon>
        <taxon>Dipodascales</taxon>
        <taxon>Dipodascales incertae sedis</taxon>
        <taxon>Yarrowia</taxon>
    </lineage>
</organism>
<evidence type="ECO:0000313" key="7">
    <source>
        <dbReference type="EMBL" id="AOW07068.1"/>
    </source>
</evidence>
<dbReference type="PRINTS" id="PR00127">
    <property type="entry name" value="CLPPROTEASEP"/>
</dbReference>
<dbReference type="PANTHER" id="PTHR10381:SF11">
    <property type="entry name" value="ATP-DEPENDENT CLP PROTEASE PROTEOLYTIC SUBUNIT, MITOCHONDRIAL"/>
    <property type="match status" value="1"/>
</dbReference>
<dbReference type="GeneID" id="2907953"/>
<proteinExistence type="inferred from homology"/>
<dbReference type="SUPFAM" id="SSF52096">
    <property type="entry name" value="ClpP/crotonase"/>
    <property type="match status" value="1"/>
</dbReference>
<reference evidence="7 8" key="1">
    <citation type="journal article" date="2016" name="PLoS ONE">
        <title>Sequence Assembly of Yarrowia lipolytica Strain W29/CLIB89 Shows Transposable Element Diversity.</title>
        <authorList>
            <person name="Magnan C."/>
            <person name="Yu J."/>
            <person name="Chang I."/>
            <person name="Jahn E."/>
            <person name="Kanomata Y."/>
            <person name="Wu J."/>
            <person name="Zeller M."/>
            <person name="Oakes M."/>
            <person name="Baldi P."/>
            <person name="Sandmeyer S."/>
        </authorList>
    </citation>
    <scope>NUCLEOTIDE SEQUENCE [LARGE SCALE GENOMIC DNA]</scope>
    <source>
        <strain evidence="8">CLIB89(W29)</strain>
    </source>
</reference>
<keyword evidence="2" id="KW-0645">Protease</keyword>
<sequence>MHVNPTSLTPQPMIAILKGSSRVPRVRQLAAVTQKRRYSDFSIHDIPAKLLNERIVHVAGPIDDSMATSVVAQLLYLEHKSAQKPIHMYINSPGGAVTAGFAILDTMNYIRSPVHTVCLGQAASMASLLLTCGAPGNRIMTPNSTIMTHEPLGGIVGSSKLVELHTFHLQRIRTRIIQLYYDSMKLGLEGRLKEEGAEETHEVAEPTPLMSLLSSDRSWIDTINQKTLTHSLVDTLIGLDQFFNADEALKLGLVDRILKTKGE</sequence>
<dbReference type="KEGG" id="yli:2907953"/>
<dbReference type="GO" id="GO:0051117">
    <property type="term" value="F:ATPase binding"/>
    <property type="evidence" value="ECO:0007669"/>
    <property type="project" value="TreeGrafter"/>
</dbReference>
<dbReference type="Pfam" id="PF00574">
    <property type="entry name" value="CLP_protease"/>
    <property type="match status" value="1"/>
</dbReference>
<evidence type="ECO:0000256" key="3">
    <source>
        <dbReference type="ARBA" id="ARBA00022801"/>
    </source>
</evidence>